<sequence>MTDKQALTTGEAAKYCGVNFRTVIRWIERGHLDAYKLPGRGDNRIPVDTFVDFLRQNDMPVPDELIADDRRLLLFSLQDSRARDLAADLRRNNWDVVLADDPVQLGYLMAKDKPSALLMMDLSYADIAARIMKEVSKDRGDSPKMALLQENQREIHDGWDSFQWPEQRQLLLDYLIQDGSESH</sequence>
<accession>A0A1Y5HY77</accession>
<evidence type="ECO:0000259" key="1">
    <source>
        <dbReference type="Pfam" id="PF12728"/>
    </source>
</evidence>
<dbReference type="GO" id="GO:0003677">
    <property type="term" value="F:DNA binding"/>
    <property type="evidence" value="ECO:0007669"/>
    <property type="project" value="InterPro"/>
</dbReference>
<dbReference type="EMBL" id="MABE01000524">
    <property type="protein sequence ID" value="OUS39785.1"/>
    <property type="molecule type" value="Genomic_DNA"/>
</dbReference>
<dbReference type="SUPFAM" id="SSF46955">
    <property type="entry name" value="Putative DNA-binding domain"/>
    <property type="match status" value="1"/>
</dbReference>
<dbReference type="AlphaFoldDB" id="A0A1Y5HY77"/>
<dbReference type="InterPro" id="IPR010093">
    <property type="entry name" value="SinI_DNA-bd"/>
</dbReference>
<evidence type="ECO:0000313" key="2">
    <source>
        <dbReference type="EMBL" id="OUS39785.1"/>
    </source>
</evidence>
<reference evidence="3" key="1">
    <citation type="journal article" date="2017" name="Proc. Natl. Acad. Sci. U.S.A.">
        <title>Simulation of Deepwater Horizon oil plume reveals substrate specialization within a complex community of hydrocarbon degraders.</title>
        <authorList>
            <person name="Hu P."/>
            <person name="Dubinsky E.A."/>
            <person name="Probst A.J."/>
            <person name="Wang J."/>
            <person name="Sieber C.M.K."/>
            <person name="Tom L.M."/>
            <person name="Gardinali P."/>
            <person name="Banfield J.F."/>
            <person name="Atlas R.M."/>
            <person name="Andersen G.L."/>
        </authorList>
    </citation>
    <scope>NUCLEOTIDE SEQUENCE [LARGE SCALE GENOMIC DNA]</scope>
</reference>
<dbReference type="Pfam" id="PF12728">
    <property type="entry name" value="HTH_17"/>
    <property type="match status" value="1"/>
</dbReference>
<dbReference type="Proteomes" id="UP000227088">
    <property type="component" value="Unassembled WGS sequence"/>
</dbReference>
<feature type="domain" description="Helix-turn-helix" evidence="1">
    <location>
        <begin position="7"/>
        <end position="57"/>
    </location>
</feature>
<dbReference type="InterPro" id="IPR009061">
    <property type="entry name" value="DNA-bd_dom_put_sf"/>
</dbReference>
<organism evidence="2 3">
    <name type="scientific">Oleispira antarctica</name>
    <dbReference type="NCBI Taxonomy" id="188908"/>
    <lineage>
        <taxon>Bacteria</taxon>
        <taxon>Pseudomonadati</taxon>
        <taxon>Pseudomonadota</taxon>
        <taxon>Gammaproteobacteria</taxon>
        <taxon>Oceanospirillales</taxon>
        <taxon>Oceanospirillaceae</taxon>
        <taxon>Oleispira</taxon>
    </lineage>
</organism>
<dbReference type="NCBIfam" id="TIGR01764">
    <property type="entry name" value="excise"/>
    <property type="match status" value="1"/>
</dbReference>
<gene>
    <name evidence="2" type="ORF">A9R00_09115</name>
</gene>
<comment type="caution">
    <text evidence="2">The sequence shown here is derived from an EMBL/GenBank/DDBJ whole genome shotgun (WGS) entry which is preliminary data.</text>
</comment>
<name>A0A1Y5HY77_OLEAN</name>
<proteinExistence type="predicted"/>
<dbReference type="InterPro" id="IPR041657">
    <property type="entry name" value="HTH_17"/>
</dbReference>
<evidence type="ECO:0000313" key="3">
    <source>
        <dbReference type="Proteomes" id="UP000227088"/>
    </source>
</evidence>
<protein>
    <recommendedName>
        <fullName evidence="1">Helix-turn-helix domain-containing protein</fullName>
    </recommendedName>
</protein>